<dbReference type="AlphaFoldDB" id="Q69IR9"/>
<name>Q69IR9_ORYSJ</name>
<evidence type="ECO:0000313" key="2">
    <source>
        <dbReference type="Proteomes" id="UP000000763"/>
    </source>
</evidence>
<organism evidence="1 2">
    <name type="scientific">Oryza sativa subsp. japonica</name>
    <name type="common">Rice</name>
    <dbReference type="NCBI Taxonomy" id="39947"/>
    <lineage>
        <taxon>Eukaryota</taxon>
        <taxon>Viridiplantae</taxon>
        <taxon>Streptophyta</taxon>
        <taxon>Embryophyta</taxon>
        <taxon>Tracheophyta</taxon>
        <taxon>Spermatophyta</taxon>
        <taxon>Magnoliopsida</taxon>
        <taxon>Liliopsida</taxon>
        <taxon>Poales</taxon>
        <taxon>Poaceae</taxon>
        <taxon>BOP clade</taxon>
        <taxon>Oryzoideae</taxon>
        <taxon>Oryzeae</taxon>
        <taxon>Oryzinae</taxon>
        <taxon>Oryza</taxon>
        <taxon>Oryza sativa</taxon>
    </lineage>
</organism>
<protein>
    <submittedName>
        <fullName evidence="1">Uncharacterized protein</fullName>
    </submittedName>
</protein>
<reference evidence="2" key="2">
    <citation type="journal article" date="2008" name="Nucleic Acids Res.">
        <title>The rice annotation project database (RAP-DB): 2008 update.</title>
        <authorList>
            <consortium name="The rice annotation project (RAP)"/>
        </authorList>
    </citation>
    <scope>GENOME REANNOTATION</scope>
    <source>
        <strain evidence="2">cv. Nipponbare</strain>
    </source>
</reference>
<gene>
    <name evidence="1" type="primary">B1042B08.38</name>
</gene>
<proteinExistence type="predicted"/>
<accession>Q69IR9</accession>
<dbReference type="Proteomes" id="UP000000763">
    <property type="component" value="Chromosome 7"/>
</dbReference>
<evidence type="ECO:0000313" key="1">
    <source>
        <dbReference type="EMBL" id="BAD32112.1"/>
    </source>
</evidence>
<dbReference type="EMBL" id="AP006626">
    <property type="protein sequence ID" value="BAD32112.1"/>
    <property type="molecule type" value="Genomic_DNA"/>
</dbReference>
<sequence>MSPPLTCRNQRAAAQPIRRRHLAAPIRRRHLAAPIRRRHLAFAHYPLHRRPASVISSSYRHRAAHSLSNHKLTPNAATSISSRRRAALFAIRTLDNTEDLVDITGADMDPADYAEAHESFKAQGKTEFKHEIINPHKIRKRTDIPM</sequence>
<reference evidence="2" key="1">
    <citation type="journal article" date="2005" name="Nature">
        <title>The map-based sequence of the rice genome.</title>
        <authorList>
            <consortium name="International rice genome sequencing project (IRGSP)"/>
            <person name="Matsumoto T."/>
            <person name="Wu J."/>
            <person name="Kanamori H."/>
            <person name="Katayose Y."/>
            <person name="Fujisawa M."/>
            <person name="Namiki N."/>
            <person name="Mizuno H."/>
            <person name="Yamamoto K."/>
            <person name="Antonio B.A."/>
            <person name="Baba T."/>
            <person name="Sakata K."/>
            <person name="Nagamura Y."/>
            <person name="Aoki H."/>
            <person name="Arikawa K."/>
            <person name="Arita K."/>
            <person name="Bito T."/>
            <person name="Chiden Y."/>
            <person name="Fujitsuka N."/>
            <person name="Fukunaka R."/>
            <person name="Hamada M."/>
            <person name="Harada C."/>
            <person name="Hayashi A."/>
            <person name="Hijishita S."/>
            <person name="Honda M."/>
            <person name="Hosokawa S."/>
            <person name="Ichikawa Y."/>
            <person name="Idonuma A."/>
            <person name="Iijima M."/>
            <person name="Ikeda M."/>
            <person name="Ikeno M."/>
            <person name="Ito K."/>
            <person name="Ito S."/>
            <person name="Ito T."/>
            <person name="Ito Y."/>
            <person name="Ito Y."/>
            <person name="Iwabuchi A."/>
            <person name="Kamiya K."/>
            <person name="Karasawa W."/>
            <person name="Kurita K."/>
            <person name="Katagiri S."/>
            <person name="Kikuta A."/>
            <person name="Kobayashi H."/>
            <person name="Kobayashi N."/>
            <person name="Machita K."/>
            <person name="Maehara T."/>
            <person name="Masukawa M."/>
            <person name="Mizubayashi T."/>
            <person name="Mukai Y."/>
            <person name="Nagasaki H."/>
            <person name="Nagata Y."/>
            <person name="Naito S."/>
            <person name="Nakashima M."/>
            <person name="Nakama Y."/>
            <person name="Nakamichi Y."/>
            <person name="Nakamura M."/>
            <person name="Meguro A."/>
            <person name="Negishi M."/>
            <person name="Ohta I."/>
            <person name="Ohta T."/>
            <person name="Okamoto M."/>
            <person name="Ono N."/>
            <person name="Saji S."/>
            <person name="Sakaguchi M."/>
            <person name="Sakai K."/>
            <person name="Shibata M."/>
            <person name="Shimokawa T."/>
            <person name="Song J."/>
            <person name="Takazaki Y."/>
            <person name="Terasawa K."/>
            <person name="Tsugane M."/>
            <person name="Tsuji K."/>
            <person name="Ueda S."/>
            <person name="Waki K."/>
            <person name="Yamagata H."/>
            <person name="Yamamoto M."/>
            <person name="Yamamoto S."/>
            <person name="Yamane H."/>
            <person name="Yoshiki S."/>
            <person name="Yoshihara R."/>
            <person name="Yukawa K."/>
            <person name="Zhong H."/>
            <person name="Yano M."/>
            <person name="Yuan Q."/>
            <person name="Ouyang S."/>
            <person name="Liu J."/>
            <person name="Jones K.M."/>
            <person name="Gansberger K."/>
            <person name="Moffat K."/>
            <person name="Hill J."/>
            <person name="Bera J."/>
            <person name="Fadrosh D."/>
            <person name="Jin S."/>
            <person name="Johri S."/>
            <person name="Kim M."/>
            <person name="Overton L."/>
            <person name="Reardon M."/>
            <person name="Tsitrin T."/>
            <person name="Vuong H."/>
            <person name="Weaver B."/>
            <person name="Ciecko A."/>
            <person name="Tallon L."/>
            <person name="Jackson J."/>
            <person name="Pai G."/>
            <person name="Aken S.V."/>
            <person name="Utterback T."/>
            <person name="Reidmuller S."/>
            <person name="Feldblyum T."/>
            <person name="Hsiao J."/>
            <person name="Zismann V."/>
            <person name="Iobst S."/>
            <person name="de Vazeille A.R."/>
            <person name="Buell C.R."/>
            <person name="Ying K."/>
            <person name="Li Y."/>
            <person name="Lu T."/>
            <person name="Huang Y."/>
            <person name="Zhao Q."/>
            <person name="Feng Q."/>
            <person name="Zhang L."/>
            <person name="Zhu J."/>
            <person name="Weng Q."/>
            <person name="Mu J."/>
            <person name="Lu Y."/>
            <person name="Fan D."/>
            <person name="Liu Y."/>
            <person name="Guan J."/>
            <person name="Zhang Y."/>
            <person name="Yu S."/>
            <person name="Liu X."/>
            <person name="Zhang Y."/>
            <person name="Hong G."/>
            <person name="Han B."/>
            <person name="Choisne N."/>
            <person name="Demange N."/>
            <person name="Orjeda G."/>
            <person name="Samain S."/>
            <person name="Cattolico L."/>
            <person name="Pelletier E."/>
            <person name="Couloux A."/>
            <person name="Segurens B."/>
            <person name="Wincker P."/>
            <person name="D'Hont A."/>
            <person name="Scarpelli C."/>
            <person name="Weissenbach J."/>
            <person name="Salanoubat M."/>
            <person name="Quetier F."/>
            <person name="Yu Y."/>
            <person name="Kim H.R."/>
            <person name="Rambo T."/>
            <person name="Currie J."/>
            <person name="Collura K."/>
            <person name="Luo M."/>
            <person name="Yang T."/>
            <person name="Ammiraju J.S.S."/>
            <person name="Engler F."/>
            <person name="Soderlund C."/>
            <person name="Wing R.A."/>
            <person name="Palmer L.E."/>
            <person name="de la Bastide M."/>
            <person name="Spiegel L."/>
            <person name="Nascimento L."/>
            <person name="Zutavern T."/>
            <person name="O'Shaughnessy A."/>
            <person name="Dike S."/>
            <person name="Dedhia N."/>
            <person name="Preston R."/>
            <person name="Balija V."/>
            <person name="McCombie W.R."/>
            <person name="Chow T."/>
            <person name="Chen H."/>
            <person name="Chung M."/>
            <person name="Chen C."/>
            <person name="Shaw J."/>
            <person name="Wu H."/>
            <person name="Hsiao K."/>
            <person name="Chao Y."/>
            <person name="Chu M."/>
            <person name="Cheng C."/>
            <person name="Hour A."/>
            <person name="Lee P."/>
            <person name="Lin S."/>
            <person name="Lin Y."/>
            <person name="Liou J."/>
            <person name="Liu S."/>
            <person name="Hsing Y."/>
            <person name="Raghuvanshi S."/>
            <person name="Mohanty A."/>
            <person name="Bharti A.K."/>
            <person name="Gaur A."/>
            <person name="Gupta V."/>
            <person name="Kumar D."/>
            <person name="Ravi V."/>
            <person name="Vij S."/>
            <person name="Kapur A."/>
            <person name="Khurana P."/>
            <person name="Khurana P."/>
            <person name="Khurana J.P."/>
            <person name="Tyagi A.K."/>
            <person name="Gaikwad K."/>
            <person name="Singh A."/>
            <person name="Dalal V."/>
            <person name="Srivastava S."/>
            <person name="Dixit A."/>
            <person name="Pal A.K."/>
            <person name="Ghazi I.A."/>
            <person name="Yadav M."/>
            <person name="Pandit A."/>
            <person name="Bhargava A."/>
            <person name="Sureshbabu K."/>
            <person name="Batra K."/>
            <person name="Sharma T.R."/>
            <person name="Mohapatra T."/>
            <person name="Singh N.K."/>
            <person name="Messing J."/>
            <person name="Nelson A.B."/>
            <person name="Fuks G."/>
            <person name="Kavchok S."/>
            <person name="Keizer G."/>
            <person name="Linton E."/>
            <person name="Llaca V."/>
            <person name="Song R."/>
            <person name="Tanyolac B."/>
            <person name="Young S."/>
            <person name="Ho-Il K."/>
            <person name="Hahn J.H."/>
            <person name="Sangsakoo G."/>
            <person name="Vanavichit A."/>
            <person name="de Mattos Luiz.A.T."/>
            <person name="Zimmer P.D."/>
            <person name="Malone G."/>
            <person name="Dellagostin O."/>
            <person name="de Oliveira A.C."/>
            <person name="Bevan M."/>
            <person name="Bancroft I."/>
            <person name="Minx P."/>
            <person name="Cordum H."/>
            <person name="Wilson R."/>
            <person name="Cheng Z."/>
            <person name="Jin W."/>
            <person name="Jiang J."/>
            <person name="Leong S.A."/>
            <person name="Iwama H."/>
            <person name="Gojobori T."/>
            <person name="Itoh T."/>
            <person name="Niimura Y."/>
            <person name="Fujii Y."/>
            <person name="Habara T."/>
            <person name="Sakai H."/>
            <person name="Sato Y."/>
            <person name="Wilson G."/>
            <person name="Kumar K."/>
            <person name="McCouch S."/>
            <person name="Juretic N."/>
            <person name="Hoen D."/>
            <person name="Wright S."/>
            <person name="Bruskiewich R."/>
            <person name="Bureau T."/>
            <person name="Miyao A."/>
            <person name="Hirochika H."/>
            <person name="Nishikawa T."/>
            <person name="Kadowaki K."/>
            <person name="Sugiura M."/>
            <person name="Burr B."/>
            <person name="Sasaki T."/>
        </authorList>
    </citation>
    <scope>NUCLEOTIDE SEQUENCE [LARGE SCALE GENOMIC DNA]</scope>
    <source>
        <strain evidence="2">cv. Nipponbare</strain>
    </source>
</reference>